<organism evidence="7 8">
    <name type="scientific">Ophiocordyceps australis</name>
    <dbReference type="NCBI Taxonomy" id="1399860"/>
    <lineage>
        <taxon>Eukaryota</taxon>
        <taxon>Fungi</taxon>
        <taxon>Dikarya</taxon>
        <taxon>Ascomycota</taxon>
        <taxon>Pezizomycotina</taxon>
        <taxon>Sordariomycetes</taxon>
        <taxon>Hypocreomycetidae</taxon>
        <taxon>Hypocreales</taxon>
        <taxon>Ophiocordycipitaceae</taxon>
        <taxon>Ophiocordyceps</taxon>
    </lineage>
</organism>
<evidence type="ECO:0000256" key="3">
    <source>
        <dbReference type="ARBA" id="ARBA00022643"/>
    </source>
</evidence>
<gene>
    <name evidence="7" type="ORF">CDD81_1359</name>
</gene>
<evidence type="ECO:0000313" key="8">
    <source>
        <dbReference type="Proteomes" id="UP000226192"/>
    </source>
</evidence>
<accession>A0A2C5XZ58</accession>
<dbReference type="STRING" id="1399860.A0A2C5XZ58"/>
<feature type="domain" description="Flavin reductase like" evidence="6">
    <location>
        <begin position="78"/>
        <end position="226"/>
    </location>
</feature>
<keyword evidence="2" id="KW-0285">Flavoprotein</keyword>
<dbReference type="Pfam" id="PF01613">
    <property type="entry name" value="Flavin_Reduct"/>
    <property type="match status" value="1"/>
</dbReference>
<dbReference type="InterPro" id="IPR012349">
    <property type="entry name" value="Split_barrel_FMN-bd"/>
</dbReference>
<dbReference type="Gene3D" id="2.30.110.10">
    <property type="entry name" value="Electron Transport, Fmn-binding Protein, Chain A"/>
    <property type="match status" value="1"/>
</dbReference>
<protein>
    <recommendedName>
        <fullName evidence="6">Flavin reductase like domain-containing protein</fullName>
    </recommendedName>
</protein>
<comment type="cofactor">
    <cofactor evidence="1">
        <name>FMN</name>
        <dbReference type="ChEBI" id="CHEBI:58210"/>
    </cofactor>
</comment>
<feature type="region of interest" description="Disordered" evidence="5">
    <location>
        <begin position="1"/>
        <end position="25"/>
    </location>
</feature>
<evidence type="ECO:0000313" key="7">
    <source>
        <dbReference type="EMBL" id="PHH60673.1"/>
    </source>
</evidence>
<dbReference type="PANTHER" id="PTHR33798">
    <property type="entry name" value="FLAVOPROTEIN OXYGENASE"/>
    <property type="match status" value="1"/>
</dbReference>
<dbReference type="Proteomes" id="UP000226192">
    <property type="component" value="Unassembled WGS sequence"/>
</dbReference>
<sequence length="289" mass="32046">MGDQNQRNPHPDFGKVQSERPPWDQASRFRYTQTVDTDWAFGDGPNRLAQHDADKTHVVIDPYAPNRPSVSNYKLLISSIVPRPIAFISTRSADGSSTNLAPYSYFNVLNHDPPIFAVGFASSLAAAKDSLRNVAETREAVINIISEHFIEAANSASIDSPYGDDEWATSGLTPDYSCQTVRCARVKEAVVSIEVKLDMLKEYKSRADEGRVTGTLAIFEGTRFWVRQDALNPDQNLVDPAVLRPISRLGGITYARTTEAFELTRPKFKEELGGQDGFDKLKAQAPKHS</sequence>
<dbReference type="SUPFAM" id="SSF50475">
    <property type="entry name" value="FMN-binding split barrel"/>
    <property type="match status" value="1"/>
</dbReference>
<dbReference type="InterPro" id="IPR002563">
    <property type="entry name" value="Flavin_Rdtase-like_dom"/>
</dbReference>
<proteinExistence type="inferred from homology"/>
<keyword evidence="8" id="KW-1185">Reference proteome</keyword>
<dbReference type="AlphaFoldDB" id="A0A2C5XZ58"/>
<evidence type="ECO:0000256" key="1">
    <source>
        <dbReference type="ARBA" id="ARBA00001917"/>
    </source>
</evidence>
<keyword evidence="3" id="KW-0288">FMN</keyword>
<dbReference type="GO" id="GO:0010181">
    <property type="term" value="F:FMN binding"/>
    <property type="evidence" value="ECO:0007669"/>
    <property type="project" value="InterPro"/>
</dbReference>
<dbReference type="EMBL" id="NJET01000134">
    <property type="protein sequence ID" value="PHH60673.1"/>
    <property type="molecule type" value="Genomic_DNA"/>
</dbReference>
<dbReference type="OrthoDB" id="10250990at2759"/>
<comment type="similarity">
    <text evidence="4">Belongs to the flavoredoxin family.</text>
</comment>
<dbReference type="PANTHER" id="PTHR33798:SF5">
    <property type="entry name" value="FLAVIN REDUCTASE LIKE DOMAIN-CONTAINING PROTEIN"/>
    <property type="match status" value="1"/>
</dbReference>
<name>A0A2C5XZ58_9HYPO</name>
<feature type="compositionally biased region" description="Basic and acidic residues" evidence="5">
    <location>
        <begin position="9"/>
        <end position="22"/>
    </location>
</feature>
<evidence type="ECO:0000256" key="4">
    <source>
        <dbReference type="ARBA" id="ARBA00038054"/>
    </source>
</evidence>
<comment type="caution">
    <text evidence="7">The sequence shown here is derived from an EMBL/GenBank/DDBJ whole genome shotgun (WGS) entry which is preliminary data.</text>
</comment>
<evidence type="ECO:0000259" key="6">
    <source>
        <dbReference type="SMART" id="SM00903"/>
    </source>
</evidence>
<dbReference type="SMART" id="SM00903">
    <property type="entry name" value="Flavin_Reduct"/>
    <property type="match status" value="1"/>
</dbReference>
<evidence type="ECO:0000256" key="2">
    <source>
        <dbReference type="ARBA" id="ARBA00022630"/>
    </source>
</evidence>
<evidence type="ECO:0000256" key="5">
    <source>
        <dbReference type="SAM" id="MobiDB-lite"/>
    </source>
</evidence>
<reference evidence="7 8" key="1">
    <citation type="submission" date="2017-06" db="EMBL/GenBank/DDBJ databases">
        <title>Ant-infecting Ophiocordyceps genomes reveal a high diversity of potential behavioral manipulation genes and a possible major role for enterotoxins.</title>
        <authorList>
            <person name="De Bekker C."/>
            <person name="Evans H.C."/>
            <person name="Brachmann A."/>
            <person name="Hughes D.P."/>
        </authorList>
    </citation>
    <scope>NUCLEOTIDE SEQUENCE [LARGE SCALE GENOMIC DNA]</scope>
    <source>
        <strain evidence="7 8">Map64</strain>
    </source>
</reference>